<organism evidence="2 3">
    <name type="scientific">Novosphingobium umbonatum</name>
    <dbReference type="NCBI Taxonomy" id="1908524"/>
    <lineage>
        <taxon>Bacteria</taxon>
        <taxon>Pseudomonadati</taxon>
        <taxon>Pseudomonadota</taxon>
        <taxon>Alphaproteobacteria</taxon>
        <taxon>Sphingomonadales</taxon>
        <taxon>Sphingomonadaceae</taxon>
        <taxon>Novosphingobium</taxon>
    </lineage>
</organism>
<evidence type="ECO:0000313" key="2">
    <source>
        <dbReference type="EMBL" id="RVU03918.1"/>
    </source>
</evidence>
<keyword evidence="3" id="KW-1185">Reference proteome</keyword>
<feature type="coiled-coil region" evidence="1">
    <location>
        <begin position="29"/>
        <end position="56"/>
    </location>
</feature>
<keyword evidence="1" id="KW-0175">Coiled coil</keyword>
<dbReference type="Proteomes" id="UP000282837">
    <property type="component" value="Unassembled WGS sequence"/>
</dbReference>
<protein>
    <recommendedName>
        <fullName evidence="4">Phage tail tape measure protein</fullName>
    </recommendedName>
</protein>
<evidence type="ECO:0008006" key="4">
    <source>
        <dbReference type="Google" id="ProtNLM"/>
    </source>
</evidence>
<proteinExistence type="predicted"/>
<accession>A0A3S2UST0</accession>
<gene>
    <name evidence="2" type="ORF">EOE18_13755</name>
</gene>
<dbReference type="AlphaFoldDB" id="A0A3S2UST0"/>
<dbReference type="OrthoDB" id="8019720at2"/>
<evidence type="ECO:0000313" key="3">
    <source>
        <dbReference type="Proteomes" id="UP000282837"/>
    </source>
</evidence>
<sequence length="670" mass="72051">MSSNQLSLKVDFVGHDKLSATTRAIMEANKNAAKQIKSARDEVTKLNKSLADIKSLRSASAELKKHQTATKEAAAKLAMLKSQIVAGEAPSKALVRSIQSAEKNLFKMQAAEKAAATSTKEMMANLRSAGVDITRLGAHEKDLAAKIERTNASIKRQSYLLDGQKTRVKGLMAEEVKRDKANGKASPVGHESSDHRDLRKLTGLDIRSMGQRGAGIATSTFDYAREAANAGAQFEALTYRLRALGLSPDAVANLQAYAKNMNIAGSSATDNMRLIVEAQGAFRESGKHTMEEQLAGAKLMAPLIARLNVSMKALGQEMTPELERDLLRVVEMQGGLTNPKKAAELTDGLFRAIISSGGNVDATNYQTFLGAAGSSANGLSKRALFADFEPLIAEMHQSAGVGLYTAWKRANGMVKSQPAMREMIRLGAWDKDKIIFNRVDGIKEFKNGQNPFRADLAKDLNESPVDFYLKMRAMYKAKGVTDINRENVMLFGGTGGKLFNLIEKQLSVIMEARGSYDKTLGIGETHQMVVEGMLGANAKLDASIENIKISFAETGGALSAFTASLNAASSLLSWLNGTTAPSTPRPAANPVDWSQWRSTRPANVMPAAAFTTPRPAAAHAPQWHAIPAAPITLHVHGAPGQAPDVIADHAIRKLEEKRGVAGRSTYDAGR</sequence>
<evidence type="ECO:0000256" key="1">
    <source>
        <dbReference type="SAM" id="Coils"/>
    </source>
</evidence>
<reference evidence="2 3" key="1">
    <citation type="submission" date="2019-01" db="EMBL/GenBank/DDBJ databases">
        <authorList>
            <person name="Chen W.-M."/>
        </authorList>
    </citation>
    <scope>NUCLEOTIDE SEQUENCE [LARGE SCALE GENOMIC DNA]</scope>
    <source>
        <strain evidence="2 3">FSY-9</strain>
    </source>
</reference>
<dbReference type="RefSeq" id="WP_127710480.1">
    <property type="nucleotide sequence ID" value="NZ_SACO01000011.1"/>
</dbReference>
<comment type="caution">
    <text evidence="2">The sequence shown here is derived from an EMBL/GenBank/DDBJ whole genome shotgun (WGS) entry which is preliminary data.</text>
</comment>
<name>A0A3S2UST0_9SPHN</name>
<dbReference type="EMBL" id="SACO01000011">
    <property type="protein sequence ID" value="RVU03918.1"/>
    <property type="molecule type" value="Genomic_DNA"/>
</dbReference>